<dbReference type="PANTHER" id="PTHR20857">
    <property type="entry name" value="THIAMINE-PHOSPHATE PYROPHOSPHORYLASE"/>
    <property type="match status" value="1"/>
</dbReference>
<comment type="pathway">
    <text evidence="1">Cofactor biosynthesis; thiamine diphosphate biosynthesis.</text>
</comment>
<dbReference type="CDD" id="cd00564">
    <property type="entry name" value="TMP_TenI"/>
    <property type="match status" value="1"/>
</dbReference>
<comment type="caution">
    <text evidence="4">The sequence shown here is derived from an EMBL/GenBank/DDBJ whole genome shotgun (WGS) entry which is preliminary data.</text>
</comment>
<organism evidence="4 5">
    <name type="scientific">Lentibacillus cibarius</name>
    <dbReference type="NCBI Taxonomy" id="2583219"/>
    <lineage>
        <taxon>Bacteria</taxon>
        <taxon>Bacillati</taxon>
        <taxon>Bacillota</taxon>
        <taxon>Bacilli</taxon>
        <taxon>Bacillales</taxon>
        <taxon>Bacillaceae</taxon>
        <taxon>Lentibacillus</taxon>
    </lineage>
</organism>
<dbReference type="InterPro" id="IPR013785">
    <property type="entry name" value="Aldolase_TIM"/>
</dbReference>
<dbReference type="OrthoDB" id="9815348at2"/>
<dbReference type="GO" id="GO:0004789">
    <property type="term" value="F:thiamine-phosphate diphosphorylase activity"/>
    <property type="evidence" value="ECO:0007669"/>
    <property type="project" value="TreeGrafter"/>
</dbReference>
<dbReference type="Pfam" id="PF02581">
    <property type="entry name" value="TMP-TENI"/>
    <property type="match status" value="1"/>
</dbReference>
<dbReference type="PANTHER" id="PTHR20857:SF22">
    <property type="entry name" value="THIAZOLE TAUTOMERASE"/>
    <property type="match status" value="1"/>
</dbReference>
<accession>A0A5S3QFS1</accession>
<dbReference type="EMBL" id="VCIA01000001">
    <property type="protein sequence ID" value="TMN20745.1"/>
    <property type="molecule type" value="Genomic_DNA"/>
</dbReference>
<evidence type="ECO:0000313" key="4">
    <source>
        <dbReference type="EMBL" id="TMN20745.1"/>
    </source>
</evidence>
<feature type="domain" description="Thiamine phosphate synthase/TenI" evidence="3">
    <location>
        <begin position="15"/>
        <end position="189"/>
    </location>
</feature>
<gene>
    <name evidence="4" type="ORF">FFL34_00425</name>
</gene>
<sequence length="211" mass="23012">MNVRKGGVAIKELHVISTGQQTRAQFVSIIKDIHPYIDFVHLREPSWTDNEMIEAIDLLIEEGVPRNKLVVNTRVNVAHVMKTYGIQLTNESMDVTEVKKFYRHLRVGCSVHSVKEAIDAAGHGADYLIYGHIFETGSKPGIAPRGVKQLEEVTHNTTAPVIAIGGITPENAQLVLQSGASGIAVLSGILLARDPLKAVKKYQECLAGGIK</sequence>
<dbReference type="InterPro" id="IPR036206">
    <property type="entry name" value="ThiamineP_synth_sf"/>
</dbReference>
<evidence type="ECO:0000256" key="1">
    <source>
        <dbReference type="ARBA" id="ARBA00004948"/>
    </source>
</evidence>
<protein>
    <submittedName>
        <fullName evidence="4">Thiazole tautomerase TenI</fullName>
    </submittedName>
</protein>
<evidence type="ECO:0000313" key="5">
    <source>
        <dbReference type="Proteomes" id="UP000306980"/>
    </source>
</evidence>
<proteinExistence type="predicted"/>
<dbReference type="GO" id="GO:0005737">
    <property type="term" value="C:cytoplasm"/>
    <property type="evidence" value="ECO:0007669"/>
    <property type="project" value="TreeGrafter"/>
</dbReference>
<dbReference type="AlphaFoldDB" id="A0A5S3QFS1"/>
<dbReference type="Gene3D" id="3.20.20.70">
    <property type="entry name" value="Aldolase class I"/>
    <property type="match status" value="1"/>
</dbReference>
<dbReference type="InterPro" id="IPR022998">
    <property type="entry name" value="ThiamineP_synth_TenI"/>
</dbReference>
<reference evidence="4 5" key="1">
    <citation type="submission" date="2019-05" db="EMBL/GenBank/DDBJ databases">
        <title>Genomic analysis of Lentibacillus sp. NKC220-2.</title>
        <authorList>
            <person name="Oh Y.J."/>
        </authorList>
    </citation>
    <scope>NUCLEOTIDE SEQUENCE [LARGE SCALE GENOMIC DNA]</scope>
    <source>
        <strain evidence="4 5">NKC220-2</strain>
    </source>
</reference>
<dbReference type="GO" id="GO:0009228">
    <property type="term" value="P:thiamine biosynthetic process"/>
    <property type="evidence" value="ECO:0007669"/>
    <property type="project" value="UniProtKB-KW"/>
</dbReference>
<keyword evidence="2" id="KW-0784">Thiamine biosynthesis</keyword>
<evidence type="ECO:0000259" key="3">
    <source>
        <dbReference type="Pfam" id="PF02581"/>
    </source>
</evidence>
<dbReference type="SUPFAM" id="SSF51391">
    <property type="entry name" value="Thiamin phosphate synthase"/>
    <property type="match status" value="1"/>
</dbReference>
<evidence type="ECO:0000256" key="2">
    <source>
        <dbReference type="ARBA" id="ARBA00022977"/>
    </source>
</evidence>
<name>A0A5S3QFS1_9BACI</name>
<dbReference type="Proteomes" id="UP000306980">
    <property type="component" value="Unassembled WGS sequence"/>
</dbReference>